<feature type="domain" description="Stress-response A/B barrel" evidence="2">
    <location>
        <begin position="4"/>
        <end position="106"/>
    </location>
</feature>
<organism evidence="3 4">
    <name type="scientific">Curvularia kusanoi</name>
    <name type="common">Cochliobolus kusanoi</name>
    <dbReference type="NCBI Taxonomy" id="90978"/>
    <lineage>
        <taxon>Eukaryota</taxon>
        <taxon>Fungi</taxon>
        <taxon>Dikarya</taxon>
        <taxon>Ascomycota</taxon>
        <taxon>Pezizomycotina</taxon>
        <taxon>Dothideomycetes</taxon>
        <taxon>Pleosporomycetidae</taxon>
        <taxon>Pleosporales</taxon>
        <taxon>Pleosporineae</taxon>
        <taxon>Pleosporaceae</taxon>
        <taxon>Curvularia</taxon>
    </lineage>
</organism>
<sequence length="130" mass="14400">MAPITHIVLFKYRSTLPWSTLQDHFTSFRGLQSTCLHPSTGAPYILSLRMGQNNSWEPHSKGMTHGFVLEFASQEHLDYYLLEDPVHAAFSAKARPLIEDSVVVDIQDGVLVGAKPEKPGRRAGGKWPGG</sequence>
<dbReference type="PROSITE" id="PS51502">
    <property type="entry name" value="S_R_A_B_BARREL"/>
    <property type="match status" value="1"/>
</dbReference>
<dbReference type="SMART" id="SM00886">
    <property type="entry name" value="Dabb"/>
    <property type="match status" value="1"/>
</dbReference>
<dbReference type="InterPro" id="IPR011008">
    <property type="entry name" value="Dimeric_a/b-barrel"/>
</dbReference>
<reference evidence="3" key="1">
    <citation type="submission" date="2019-04" db="EMBL/GenBank/DDBJ databases">
        <title>Sequencing of skin fungus with MAO and IRED activity.</title>
        <authorList>
            <person name="Marsaioli A.J."/>
            <person name="Bonatto J.M.C."/>
            <person name="Reis Junior O."/>
        </authorList>
    </citation>
    <scope>NUCLEOTIDE SEQUENCE</scope>
    <source>
        <strain evidence="3">30M1</strain>
    </source>
</reference>
<dbReference type="InterPro" id="IPR013097">
    <property type="entry name" value="Dabb"/>
</dbReference>
<dbReference type="Proteomes" id="UP000801428">
    <property type="component" value="Unassembled WGS sequence"/>
</dbReference>
<name>A0A9P4T6I9_CURKU</name>
<dbReference type="Pfam" id="PF07876">
    <property type="entry name" value="Dabb"/>
    <property type="match status" value="1"/>
</dbReference>
<evidence type="ECO:0000313" key="3">
    <source>
        <dbReference type="EMBL" id="KAF2995582.1"/>
    </source>
</evidence>
<dbReference type="PANTHER" id="PTHR33178:SF10">
    <property type="entry name" value="STRESS-RESPONSE A_B BARREL DOMAIN-CONTAINING PROTEIN"/>
    <property type="match status" value="1"/>
</dbReference>
<comment type="caution">
    <text evidence="3">The sequence shown here is derived from an EMBL/GenBank/DDBJ whole genome shotgun (WGS) entry which is preliminary data.</text>
</comment>
<dbReference type="PANTHER" id="PTHR33178">
    <property type="match status" value="1"/>
</dbReference>
<protein>
    <recommendedName>
        <fullName evidence="2">Stress-response A/B barrel domain-containing protein</fullName>
    </recommendedName>
</protein>
<proteinExistence type="predicted"/>
<accession>A0A9P4T6I9</accession>
<dbReference type="AlphaFoldDB" id="A0A9P4T6I9"/>
<gene>
    <name evidence="3" type="ORF">E8E13_004533</name>
</gene>
<dbReference type="SUPFAM" id="SSF54909">
    <property type="entry name" value="Dimeric alpha+beta barrel"/>
    <property type="match status" value="1"/>
</dbReference>
<keyword evidence="4" id="KW-1185">Reference proteome</keyword>
<evidence type="ECO:0000313" key="4">
    <source>
        <dbReference type="Proteomes" id="UP000801428"/>
    </source>
</evidence>
<evidence type="ECO:0000259" key="2">
    <source>
        <dbReference type="PROSITE" id="PS51502"/>
    </source>
</evidence>
<dbReference type="Gene3D" id="3.30.70.100">
    <property type="match status" value="1"/>
</dbReference>
<evidence type="ECO:0000256" key="1">
    <source>
        <dbReference type="ARBA" id="ARBA00011738"/>
    </source>
</evidence>
<dbReference type="OrthoDB" id="1601230at2759"/>
<comment type="subunit">
    <text evidence="1">Homodimer.</text>
</comment>
<dbReference type="EMBL" id="SWKU01000032">
    <property type="protein sequence ID" value="KAF2995582.1"/>
    <property type="molecule type" value="Genomic_DNA"/>
</dbReference>
<dbReference type="InterPro" id="IPR044662">
    <property type="entry name" value="HS1/DABB1-like"/>
</dbReference>